<proteinExistence type="predicted"/>
<organism evidence="1">
    <name type="scientific">uncultured Caudovirales phage</name>
    <dbReference type="NCBI Taxonomy" id="2100421"/>
    <lineage>
        <taxon>Viruses</taxon>
        <taxon>Duplodnaviria</taxon>
        <taxon>Heunggongvirae</taxon>
        <taxon>Uroviricota</taxon>
        <taxon>Caudoviricetes</taxon>
        <taxon>Peduoviridae</taxon>
        <taxon>Maltschvirus</taxon>
        <taxon>Maltschvirus maltsch</taxon>
    </lineage>
</organism>
<name>A0A6J5M2R6_9CAUD</name>
<gene>
    <name evidence="1" type="ORF">UFOVP328_402</name>
</gene>
<protein>
    <submittedName>
        <fullName evidence="1">Uncharacterized protein</fullName>
    </submittedName>
</protein>
<sequence length="134" mass="15986">MKIGFSYSRCIRDIVDGKVDINDVLVIIARTNFDPHNDEQWEEIWKGYRTRFGFSQPEWIDYPDSAQDRFRQISIDLWDLGKLHQPRRFGTNYPRAQEIWVDTEPMSLDRFDDPAAVKEAWTNYKLLRTLTVND</sequence>
<reference evidence="1" key="1">
    <citation type="submission" date="2020-04" db="EMBL/GenBank/DDBJ databases">
        <authorList>
            <person name="Chiriac C."/>
            <person name="Salcher M."/>
            <person name="Ghai R."/>
            <person name="Kavagutti S V."/>
        </authorList>
    </citation>
    <scope>NUCLEOTIDE SEQUENCE</scope>
</reference>
<accession>A0A6J5M2R6</accession>
<evidence type="ECO:0000313" key="1">
    <source>
        <dbReference type="EMBL" id="CAB4138209.1"/>
    </source>
</evidence>
<dbReference type="EMBL" id="LR796341">
    <property type="protein sequence ID" value="CAB4138209.1"/>
    <property type="molecule type" value="Genomic_DNA"/>
</dbReference>